<dbReference type="SUPFAM" id="SSF55811">
    <property type="entry name" value="Nudix"/>
    <property type="match status" value="1"/>
</dbReference>
<dbReference type="AlphaFoldDB" id="A0A8B3S1F9"/>
<evidence type="ECO:0000256" key="1">
    <source>
        <dbReference type="ARBA" id="ARBA00022801"/>
    </source>
</evidence>
<dbReference type="CDD" id="cd18873">
    <property type="entry name" value="NUDIX_NadM_like"/>
    <property type="match status" value="1"/>
</dbReference>
<dbReference type="InterPro" id="IPR020084">
    <property type="entry name" value="NUDIX_hydrolase_CS"/>
</dbReference>
<dbReference type="PRINTS" id="PR00502">
    <property type="entry name" value="NUDIXFAMILY"/>
</dbReference>
<dbReference type="Pfam" id="PF00293">
    <property type="entry name" value="NUDIX"/>
    <property type="match status" value="1"/>
</dbReference>
<comment type="caution">
    <text evidence="3">The sequence shown here is derived from an EMBL/GenBank/DDBJ whole genome shotgun (WGS) entry which is preliminary data.</text>
</comment>
<evidence type="ECO:0000313" key="4">
    <source>
        <dbReference type="Proteomes" id="UP000291831"/>
    </source>
</evidence>
<sequence>MKPHQDSLFPHTLCADTRPRTPSLTVDIIIFYHNQIVLIKRKNQPYQNCYAFPGGFVEIGETVEQAAVREAKEETGLDVTLIKLVGVYSDPGRDPRGHTVSITYLAKGAGELKAATDAKDASTFALGQLPDNLAFDHNKMLQDAKKEI</sequence>
<dbReference type="PROSITE" id="PS00893">
    <property type="entry name" value="NUDIX_BOX"/>
    <property type="match status" value="1"/>
</dbReference>
<evidence type="ECO:0000313" key="3">
    <source>
        <dbReference type="EMBL" id="RZB30837.1"/>
    </source>
</evidence>
<feature type="domain" description="Nudix hydrolase" evidence="2">
    <location>
        <begin position="21"/>
        <end position="146"/>
    </location>
</feature>
<dbReference type="PANTHER" id="PTHR43736">
    <property type="entry name" value="ADP-RIBOSE PYROPHOSPHATASE"/>
    <property type="match status" value="1"/>
</dbReference>
<dbReference type="GO" id="GO:0035539">
    <property type="term" value="F:8-oxo-7,8-dihydrodeoxyguanosine triphosphate pyrophosphatase activity"/>
    <property type="evidence" value="ECO:0007669"/>
    <property type="project" value="UniProtKB-EC"/>
</dbReference>
<keyword evidence="1 3" id="KW-0378">Hydrolase</keyword>
<dbReference type="PROSITE" id="PS51462">
    <property type="entry name" value="NUDIX"/>
    <property type="match status" value="1"/>
</dbReference>
<dbReference type="Gene3D" id="3.90.79.10">
    <property type="entry name" value="Nucleoside Triphosphate Pyrophosphohydrolase"/>
    <property type="match status" value="1"/>
</dbReference>
<organism evidence="3 4">
    <name type="scientific">Candidatus Argoarchaeum ethanivorans</name>
    <dbReference type="NCBI Taxonomy" id="2608793"/>
    <lineage>
        <taxon>Archaea</taxon>
        <taxon>Methanobacteriati</taxon>
        <taxon>Methanobacteriota</taxon>
        <taxon>Stenosarchaea group</taxon>
        <taxon>Methanomicrobia</taxon>
        <taxon>Methanosarcinales</taxon>
        <taxon>Methanosarcinales incertae sedis</taxon>
        <taxon>GOM Arc I cluster</taxon>
        <taxon>Candidatus Argoarchaeum</taxon>
    </lineage>
</organism>
<dbReference type="EMBL" id="RPGO01000024">
    <property type="protein sequence ID" value="RZB30837.1"/>
    <property type="molecule type" value="Genomic_DNA"/>
</dbReference>
<dbReference type="EC" id="3.6.1.55" evidence="3"/>
<evidence type="ECO:0000259" key="2">
    <source>
        <dbReference type="PROSITE" id="PS51462"/>
    </source>
</evidence>
<proteinExistence type="predicted"/>
<name>A0A8B3S1F9_9EURY</name>
<dbReference type="PANTHER" id="PTHR43736:SF1">
    <property type="entry name" value="DIHYDRONEOPTERIN TRIPHOSPHATE DIPHOSPHATASE"/>
    <property type="match status" value="1"/>
</dbReference>
<reference evidence="4" key="1">
    <citation type="submission" date="2019-01" db="EMBL/GenBank/DDBJ databases">
        <title>Anaerobic oxidation of ethane by archaea from a marine hydrocarbon seep.</title>
        <authorList>
            <person name="Musat F."/>
        </authorList>
    </citation>
    <scope>NUCLEOTIDE SEQUENCE [LARGE SCALE GENOMIC DNA]</scope>
</reference>
<dbReference type="Proteomes" id="UP000291831">
    <property type="component" value="Unassembled WGS sequence"/>
</dbReference>
<gene>
    <name evidence="3" type="ORF">AEth_00791</name>
</gene>
<dbReference type="InterPro" id="IPR020476">
    <property type="entry name" value="Nudix_hydrolase"/>
</dbReference>
<protein>
    <submittedName>
        <fullName evidence="3">8-oxo-dGTP diphosphatase</fullName>
        <ecNumber evidence="3">3.6.1.55</ecNumber>
    </submittedName>
</protein>
<dbReference type="InterPro" id="IPR000086">
    <property type="entry name" value="NUDIX_hydrolase_dom"/>
</dbReference>
<dbReference type="InterPro" id="IPR015797">
    <property type="entry name" value="NUDIX_hydrolase-like_dom_sf"/>
</dbReference>
<accession>A0A8B3S1F9</accession>